<feature type="compositionally biased region" description="Polar residues" evidence="1">
    <location>
        <begin position="110"/>
        <end position="120"/>
    </location>
</feature>
<organism evidence="2 3">
    <name type="scientific">Hebeloma cylindrosporum</name>
    <dbReference type="NCBI Taxonomy" id="76867"/>
    <lineage>
        <taxon>Eukaryota</taxon>
        <taxon>Fungi</taxon>
        <taxon>Dikarya</taxon>
        <taxon>Basidiomycota</taxon>
        <taxon>Agaricomycotina</taxon>
        <taxon>Agaricomycetes</taxon>
        <taxon>Agaricomycetidae</taxon>
        <taxon>Agaricales</taxon>
        <taxon>Agaricineae</taxon>
        <taxon>Hymenogastraceae</taxon>
        <taxon>Hebeloma</taxon>
    </lineage>
</organism>
<protein>
    <submittedName>
        <fullName evidence="2">Uncharacterized protein</fullName>
    </submittedName>
</protein>
<accession>A0A0C3BJN5</accession>
<evidence type="ECO:0000313" key="2">
    <source>
        <dbReference type="EMBL" id="KIM36940.1"/>
    </source>
</evidence>
<proteinExistence type="predicted"/>
<dbReference type="HOGENOM" id="CLU_1981843_0_0_1"/>
<gene>
    <name evidence="2" type="ORF">M413DRAFT_282578</name>
</gene>
<reference evidence="3" key="2">
    <citation type="submission" date="2015-01" db="EMBL/GenBank/DDBJ databases">
        <title>Evolutionary Origins and Diversification of the Mycorrhizal Mutualists.</title>
        <authorList>
            <consortium name="DOE Joint Genome Institute"/>
            <consortium name="Mycorrhizal Genomics Consortium"/>
            <person name="Kohler A."/>
            <person name="Kuo A."/>
            <person name="Nagy L.G."/>
            <person name="Floudas D."/>
            <person name="Copeland A."/>
            <person name="Barry K.W."/>
            <person name="Cichocki N."/>
            <person name="Veneault-Fourrey C."/>
            <person name="LaButti K."/>
            <person name="Lindquist E.A."/>
            <person name="Lipzen A."/>
            <person name="Lundell T."/>
            <person name="Morin E."/>
            <person name="Murat C."/>
            <person name="Riley R."/>
            <person name="Ohm R."/>
            <person name="Sun H."/>
            <person name="Tunlid A."/>
            <person name="Henrissat B."/>
            <person name="Grigoriev I.V."/>
            <person name="Hibbett D.S."/>
            <person name="Martin F."/>
        </authorList>
    </citation>
    <scope>NUCLEOTIDE SEQUENCE [LARGE SCALE GENOMIC DNA]</scope>
    <source>
        <strain evidence="3">h7</strain>
    </source>
</reference>
<dbReference type="AlphaFoldDB" id="A0A0C3BJN5"/>
<feature type="region of interest" description="Disordered" evidence="1">
    <location>
        <begin position="77"/>
        <end position="126"/>
    </location>
</feature>
<dbReference type="EMBL" id="KN831801">
    <property type="protein sequence ID" value="KIM36940.1"/>
    <property type="molecule type" value="Genomic_DNA"/>
</dbReference>
<evidence type="ECO:0000313" key="3">
    <source>
        <dbReference type="Proteomes" id="UP000053424"/>
    </source>
</evidence>
<sequence>MVSGRSGPTYRQVCPTIPPIIPQGKRQVPTLNDYNSTTGLVNAEQMEEEHLRVNASYPSSSSGITSVSREWAVGSTAGISHSGSSDVGGHGNIYGGIEEEESPPAYEPNTGESASRSTHLPTMGKR</sequence>
<name>A0A0C3BJN5_HEBCY</name>
<keyword evidence="3" id="KW-1185">Reference proteome</keyword>
<evidence type="ECO:0000256" key="1">
    <source>
        <dbReference type="SAM" id="MobiDB-lite"/>
    </source>
</evidence>
<dbReference type="Proteomes" id="UP000053424">
    <property type="component" value="Unassembled WGS sequence"/>
</dbReference>
<reference evidence="2 3" key="1">
    <citation type="submission" date="2014-04" db="EMBL/GenBank/DDBJ databases">
        <authorList>
            <consortium name="DOE Joint Genome Institute"/>
            <person name="Kuo A."/>
            <person name="Gay G."/>
            <person name="Dore J."/>
            <person name="Kohler A."/>
            <person name="Nagy L.G."/>
            <person name="Floudas D."/>
            <person name="Copeland A."/>
            <person name="Barry K.W."/>
            <person name="Cichocki N."/>
            <person name="Veneault-Fourrey C."/>
            <person name="LaButti K."/>
            <person name="Lindquist E.A."/>
            <person name="Lipzen A."/>
            <person name="Lundell T."/>
            <person name="Morin E."/>
            <person name="Murat C."/>
            <person name="Sun H."/>
            <person name="Tunlid A."/>
            <person name="Henrissat B."/>
            <person name="Grigoriev I.V."/>
            <person name="Hibbett D.S."/>
            <person name="Martin F."/>
            <person name="Nordberg H.P."/>
            <person name="Cantor M.N."/>
            <person name="Hua S.X."/>
        </authorList>
    </citation>
    <scope>NUCLEOTIDE SEQUENCE [LARGE SCALE GENOMIC DNA]</scope>
    <source>
        <strain evidence="3">h7</strain>
    </source>
</reference>